<organism evidence="1 2">
    <name type="scientific">Riccia fluitans</name>
    <dbReference type="NCBI Taxonomy" id="41844"/>
    <lineage>
        <taxon>Eukaryota</taxon>
        <taxon>Viridiplantae</taxon>
        <taxon>Streptophyta</taxon>
        <taxon>Embryophyta</taxon>
        <taxon>Marchantiophyta</taxon>
        <taxon>Marchantiopsida</taxon>
        <taxon>Marchantiidae</taxon>
        <taxon>Marchantiales</taxon>
        <taxon>Ricciaceae</taxon>
        <taxon>Riccia</taxon>
    </lineage>
</organism>
<accession>A0ABD1XSZ2</accession>
<keyword evidence="2" id="KW-1185">Reference proteome</keyword>
<sequence length="174" mass="18921">MRLSNQVVNFFKGYNPLLPADCRALLLQLLPSVPGVPTIVEKAVCTKSRQYCRQTGVIFFRETMIDQASCALCAVFGADETVVLELPCRGEESILCESFTGDPRHGSEQGDCDPLLLDMLCCRGMGQVSTGSPNWPLPPLTFLSSPAETDLMELVRPGSVLPRVRGFGLSRLAA</sequence>
<proteinExistence type="predicted"/>
<dbReference type="Proteomes" id="UP001605036">
    <property type="component" value="Unassembled WGS sequence"/>
</dbReference>
<reference evidence="1 2" key="1">
    <citation type="submission" date="2024-09" db="EMBL/GenBank/DDBJ databases">
        <title>Chromosome-scale assembly of Riccia fluitans.</title>
        <authorList>
            <person name="Paukszto L."/>
            <person name="Sawicki J."/>
            <person name="Karawczyk K."/>
            <person name="Piernik-Szablinska J."/>
            <person name="Szczecinska M."/>
            <person name="Mazdziarz M."/>
        </authorList>
    </citation>
    <scope>NUCLEOTIDE SEQUENCE [LARGE SCALE GENOMIC DNA]</scope>
    <source>
        <strain evidence="1">Rf_01</strain>
        <tissue evidence="1">Aerial parts of the thallus</tissue>
    </source>
</reference>
<dbReference type="EMBL" id="JBHFFA010000007">
    <property type="protein sequence ID" value="KAL2612079.1"/>
    <property type="molecule type" value="Genomic_DNA"/>
</dbReference>
<gene>
    <name evidence="1" type="ORF">R1flu_023771</name>
</gene>
<protein>
    <submittedName>
        <fullName evidence="1">Uncharacterized protein</fullName>
    </submittedName>
</protein>
<dbReference type="AlphaFoldDB" id="A0ABD1XSZ2"/>
<name>A0ABD1XSZ2_9MARC</name>
<evidence type="ECO:0000313" key="1">
    <source>
        <dbReference type="EMBL" id="KAL2612079.1"/>
    </source>
</evidence>
<evidence type="ECO:0000313" key="2">
    <source>
        <dbReference type="Proteomes" id="UP001605036"/>
    </source>
</evidence>
<comment type="caution">
    <text evidence="1">The sequence shown here is derived from an EMBL/GenBank/DDBJ whole genome shotgun (WGS) entry which is preliminary data.</text>
</comment>